<keyword evidence="1" id="KW-0175">Coiled coil</keyword>
<evidence type="ECO:0000313" key="3">
    <source>
        <dbReference type="Proteomes" id="UP000023152"/>
    </source>
</evidence>
<organism evidence="2 3">
    <name type="scientific">Reticulomyxa filosa</name>
    <dbReference type="NCBI Taxonomy" id="46433"/>
    <lineage>
        <taxon>Eukaryota</taxon>
        <taxon>Sar</taxon>
        <taxon>Rhizaria</taxon>
        <taxon>Retaria</taxon>
        <taxon>Foraminifera</taxon>
        <taxon>Monothalamids</taxon>
        <taxon>Reticulomyxidae</taxon>
        <taxon>Reticulomyxa</taxon>
    </lineage>
</organism>
<keyword evidence="3" id="KW-1185">Reference proteome</keyword>
<accession>X6M112</accession>
<dbReference type="AlphaFoldDB" id="X6M112"/>
<reference evidence="2 3" key="1">
    <citation type="journal article" date="2013" name="Curr. Biol.">
        <title>The Genome of the Foraminiferan Reticulomyxa filosa.</title>
        <authorList>
            <person name="Glockner G."/>
            <person name="Hulsmann N."/>
            <person name="Schleicher M."/>
            <person name="Noegel A.A."/>
            <person name="Eichinger L."/>
            <person name="Gallinger C."/>
            <person name="Pawlowski J."/>
            <person name="Sierra R."/>
            <person name="Euteneuer U."/>
            <person name="Pillet L."/>
            <person name="Moustafa A."/>
            <person name="Platzer M."/>
            <person name="Groth M."/>
            <person name="Szafranski K."/>
            <person name="Schliwa M."/>
        </authorList>
    </citation>
    <scope>NUCLEOTIDE SEQUENCE [LARGE SCALE GENOMIC DNA]</scope>
</reference>
<protein>
    <submittedName>
        <fullName evidence="2">Zinc finger protein</fullName>
    </submittedName>
</protein>
<proteinExistence type="predicted"/>
<dbReference type="Gene3D" id="2.120.10.80">
    <property type="entry name" value="Kelch-type beta propeller"/>
    <property type="match status" value="1"/>
</dbReference>
<name>X6M112_RETFI</name>
<sequence length="402" mass="47197">MGNQTTHFQTLKDLPTPLEQSQCVLHKHELLICGCYQQRACYSYHTLKNEYKFICEYPGDVQLKGHCVVKLVDSNSNNDKDNNQITLLSIGGSPYTKRHTLVMKYVSVWSDDNNNDDENENEMNKSKKFNQFNQFNKSNNYNQWVPFTDNRNHPIIIGRERDDDNYQGARALVGGINNHLLFITYHYNNISVFDLNTFQFIKHDILPTNFWIQYHCFVSKSEMMKTNQQNYQMLLFCFETGLSIEYDEDNNTFQFQKLSVCKDIAPLFSYAYVCINDVILFFGGLNNSKWAVSKSMHKYSIRENKWMTFQSTLPIPLFDCVAILSEDNTNVHIIGGANDKFESMSTHMKTEVSEWLSEEEMKKVIELKVEEEKEKKKKKKKKKEMETMKKDNNVEHYFITGK</sequence>
<feature type="coiled-coil region" evidence="1">
    <location>
        <begin position="361"/>
        <end position="391"/>
    </location>
</feature>
<dbReference type="InterPro" id="IPR015915">
    <property type="entry name" value="Kelch-typ_b-propeller"/>
</dbReference>
<gene>
    <name evidence="2" type="ORF">RFI_29833</name>
</gene>
<dbReference type="Proteomes" id="UP000023152">
    <property type="component" value="Unassembled WGS sequence"/>
</dbReference>
<evidence type="ECO:0000256" key="1">
    <source>
        <dbReference type="SAM" id="Coils"/>
    </source>
</evidence>
<dbReference type="EMBL" id="ASPP01026047">
    <property type="protein sequence ID" value="ETO07559.1"/>
    <property type="molecule type" value="Genomic_DNA"/>
</dbReference>
<comment type="caution">
    <text evidence="2">The sequence shown here is derived from an EMBL/GenBank/DDBJ whole genome shotgun (WGS) entry which is preliminary data.</text>
</comment>
<dbReference type="SUPFAM" id="SSF117281">
    <property type="entry name" value="Kelch motif"/>
    <property type="match status" value="1"/>
</dbReference>
<evidence type="ECO:0000313" key="2">
    <source>
        <dbReference type="EMBL" id="ETO07559.1"/>
    </source>
</evidence>